<dbReference type="Proteomes" id="UP000003505">
    <property type="component" value="Unassembled WGS sequence"/>
</dbReference>
<dbReference type="InterPro" id="IPR027417">
    <property type="entry name" value="P-loop_NTPase"/>
</dbReference>
<dbReference type="InterPro" id="IPR014721">
    <property type="entry name" value="Ribsml_uS5_D2-typ_fold_subgr"/>
</dbReference>
<dbReference type="NCBIfam" id="TIGR00368">
    <property type="entry name" value="YifB family Mg chelatase-like AAA ATPase"/>
    <property type="match status" value="1"/>
</dbReference>
<protein>
    <submittedName>
        <fullName evidence="3">Mg chelatase, subunit ChlI</fullName>
    </submittedName>
    <submittedName>
        <fullName evidence="4">Mg chelatase-like protein</fullName>
    </submittedName>
</protein>
<proteinExistence type="inferred from homology"/>
<dbReference type="EMBL" id="ACKP02000004">
    <property type="protein sequence ID" value="EEX78357.1"/>
    <property type="molecule type" value="Genomic_DNA"/>
</dbReference>
<dbReference type="Gene3D" id="3.30.230.10">
    <property type="match status" value="1"/>
</dbReference>
<evidence type="ECO:0000313" key="4">
    <source>
        <dbReference type="EMBL" id="EEX78357.1"/>
    </source>
</evidence>
<dbReference type="eggNOG" id="COG0606">
    <property type="taxonomic scope" value="Bacteria"/>
</dbReference>
<sequence length="509" mass="55288">MFAKSYGAVTFGVDGRIIDVEVDVSYGFPAFDIVGLLDTAVKESRERVRTAIKNTGVKLKPARVTINLAPADIRKDSSGLDLPIAVGLLAAYGLIPPERMERALFAAELSLEGELRSVRGVLSMTVGAKEHGFREIFVAPGNGSEALLVDGIRVYAPKNLRELYDFLLGKAELLPLEATPAAACDTEVPSDDFADVQGQFFAKRALEIAAAGGHNLLMVGVPGSGKTMLARRLPSILPPMTRQEALEVTKIYSIAGLLKDGSGLVETRPFRSPHHTTSTVAMIGGGSIPRPGEVTLSHHGVLFLDELPEFGKSTLEVLRQPLEDGAVTVARVNATLTFPSRIILVVAMNPCPCGYFGDKEKSCDCTPNEIKRYTRKISGPLLDRIDIHVHVPRVKYEDMTSVAKAESSAVIRERVLAAREIQMERLREWGIFCNAQMSHAILKKTCLLEPEAQNLLAQAFQVMNLSARSYDRIIKVARTIADLDGAATIEAKHVGEAIQLRDDVGLNVE</sequence>
<evidence type="ECO:0000259" key="2">
    <source>
        <dbReference type="SMART" id="SM00382"/>
    </source>
</evidence>
<accession>C9LS13</accession>
<dbReference type="Gene3D" id="3.40.50.300">
    <property type="entry name" value="P-loop containing nucleotide triphosphate hydrolases"/>
    <property type="match status" value="1"/>
</dbReference>
<dbReference type="OrthoDB" id="9813147at2"/>
<evidence type="ECO:0000313" key="5">
    <source>
        <dbReference type="Proteomes" id="UP000003505"/>
    </source>
</evidence>
<dbReference type="KEGG" id="ssg:Selsp_0984"/>
<dbReference type="SUPFAM" id="SSF54211">
    <property type="entry name" value="Ribosomal protein S5 domain 2-like"/>
    <property type="match status" value="1"/>
</dbReference>
<evidence type="ECO:0000313" key="3">
    <source>
        <dbReference type="EMBL" id="AEB99944.1"/>
    </source>
</evidence>
<dbReference type="InterPro" id="IPR004482">
    <property type="entry name" value="Mg_chelat-rel"/>
</dbReference>
<dbReference type="GO" id="GO:0005524">
    <property type="term" value="F:ATP binding"/>
    <property type="evidence" value="ECO:0007669"/>
    <property type="project" value="InterPro"/>
</dbReference>
<dbReference type="STRING" id="546271.Selsp_0984"/>
<reference evidence="4 5" key="1">
    <citation type="submission" date="2009-09" db="EMBL/GenBank/DDBJ databases">
        <authorList>
            <person name="Weinstock G."/>
            <person name="Sodergren E."/>
            <person name="Clifton S."/>
            <person name="Fulton L."/>
            <person name="Fulton B."/>
            <person name="Courtney L."/>
            <person name="Fronick C."/>
            <person name="Harrison M."/>
            <person name="Strong C."/>
            <person name="Farmer C."/>
            <person name="Delahaunty K."/>
            <person name="Markovic C."/>
            <person name="Hall O."/>
            <person name="Minx P."/>
            <person name="Tomlinson C."/>
            <person name="Mitreva M."/>
            <person name="Nelson J."/>
            <person name="Hou S."/>
            <person name="Wollam A."/>
            <person name="Pepin K.H."/>
            <person name="Johnson M."/>
            <person name="Bhonagiri V."/>
            <person name="Nash W.E."/>
            <person name="Warren W."/>
            <person name="Chinwalla A."/>
            <person name="Mardis E.R."/>
            <person name="Wilson R.K."/>
        </authorList>
    </citation>
    <scope>NUCLEOTIDE SEQUENCE [LARGE SCALE GENOMIC DNA]</scope>
    <source>
        <strain evidence="4">ATCC 35185</strain>
        <strain evidence="5">ATCC 35185 / DSM 20758 / VPI D19B-28</strain>
    </source>
</reference>
<keyword evidence="6" id="KW-1185">Reference proteome</keyword>
<dbReference type="InterPro" id="IPR003593">
    <property type="entry name" value="AAA+_ATPase"/>
</dbReference>
<dbReference type="Pfam" id="PF13541">
    <property type="entry name" value="ChlI"/>
    <property type="match status" value="1"/>
</dbReference>
<dbReference type="InterPro" id="IPR020568">
    <property type="entry name" value="Ribosomal_Su5_D2-typ_SF"/>
</dbReference>
<dbReference type="Pfam" id="PF01078">
    <property type="entry name" value="Mg_chelatase"/>
    <property type="match status" value="1"/>
</dbReference>
<gene>
    <name evidence="3" type="ordered locus">Selsp_0984</name>
    <name evidence="4" type="ORF">SELSPUOL_00234</name>
</gene>
<dbReference type="PANTHER" id="PTHR32039">
    <property type="entry name" value="MAGNESIUM-CHELATASE SUBUNIT CHLI"/>
    <property type="match status" value="1"/>
</dbReference>
<organism evidence="4 5">
    <name type="scientific">Selenomonas sputigena (strain ATCC 35185 / DSM 20758 / CCUG 44933 / VPI D19B-28)</name>
    <dbReference type="NCBI Taxonomy" id="546271"/>
    <lineage>
        <taxon>Bacteria</taxon>
        <taxon>Bacillati</taxon>
        <taxon>Bacillota</taxon>
        <taxon>Negativicutes</taxon>
        <taxon>Selenomonadales</taxon>
        <taxon>Selenomonadaceae</taxon>
        <taxon>Selenomonas</taxon>
    </lineage>
</organism>
<dbReference type="AlphaFoldDB" id="C9LS13"/>
<comment type="similarity">
    <text evidence="1">Belongs to the Mg-chelatase subunits D/I family. ComM subfamily.</text>
</comment>
<evidence type="ECO:0000313" key="6">
    <source>
        <dbReference type="Proteomes" id="UP000011124"/>
    </source>
</evidence>
<evidence type="ECO:0000256" key="1">
    <source>
        <dbReference type="ARBA" id="ARBA00006354"/>
    </source>
</evidence>
<name>C9LS13_SELS3</name>
<dbReference type="InterPro" id="IPR000523">
    <property type="entry name" value="Mg_chelatse_chII-like_cat_dom"/>
</dbReference>
<dbReference type="EMBL" id="CP002637">
    <property type="protein sequence ID" value="AEB99944.1"/>
    <property type="molecule type" value="Genomic_DNA"/>
</dbReference>
<dbReference type="InterPro" id="IPR045006">
    <property type="entry name" value="CHLI-like"/>
</dbReference>
<dbReference type="PANTHER" id="PTHR32039:SF7">
    <property type="entry name" value="COMPETENCE PROTEIN COMM"/>
    <property type="match status" value="1"/>
</dbReference>
<dbReference type="RefSeq" id="WP_006190889.1">
    <property type="nucleotide sequence ID" value="NC_015437.1"/>
</dbReference>
<feature type="domain" description="AAA+ ATPase" evidence="2">
    <location>
        <begin position="212"/>
        <end position="395"/>
    </location>
</feature>
<dbReference type="HOGENOM" id="CLU_026145_1_0_9"/>
<dbReference type="SMART" id="SM00382">
    <property type="entry name" value="AAA"/>
    <property type="match status" value="1"/>
</dbReference>
<dbReference type="SUPFAM" id="SSF52540">
    <property type="entry name" value="P-loop containing nucleoside triphosphate hydrolases"/>
    <property type="match status" value="1"/>
</dbReference>
<dbReference type="Proteomes" id="UP000011124">
    <property type="component" value="Chromosome"/>
</dbReference>
<dbReference type="Pfam" id="PF13335">
    <property type="entry name" value="Mg_chelatase_C"/>
    <property type="match status" value="1"/>
</dbReference>
<reference evidence="3 6" key="2">
    <citation type="submission" date="2011-04" db="EMBL/GenBank/DDBJ databases">
        <title>The complete genome of Selenomonas sputigena DSM 20758.</title>
        <authorList>
            <consortium name="US DOE Joint Genome Institute (JGI-PGF)"/>
            <person name="Lucas S."/>
            <person name="Copeland A."/>
            <person name="Lapidus A."/>
            <person name="Bruce D."/>
            <person name="Goodwin L."/>
            <person name="Pitluck S."/>
            <person name="Peters L."/>
            <person name="Kyrpides N."/>
            <person name="Mavromatis K."/>
            <person name="Ivanova N."/>
            <person name="Ovchinnikova G."/>
            <person name="Teshima H."/>
            <person name="Detter J.C."/>
            <person name="Tapia R."/>
            <person name="Han C."/>
            <person name="Land M."/>
            <person name="Hauser L."/>
            <person name="Markowitz V."/>
            <person name="Cheng J.-F."/>
            <person name="Hugenholtz P."/>
            <person name="Woyke T."/>
            <person name="Wu D."/>
            <person name="Gronow S."/>
            <person name="Wellnitz S."/>
            <person name="Schneider S."/>
            <person name="Klenk H.-P."/>
            <person name="Eisen J.A."/>
        </authorList>
    </citation>
    <scope>NUCLEOTIDE SEQUENCE [LARGE SCALE GENOMIC DNA]</scope>
    <source>
        <strain evidence="3">ATCC 35185</strain>
        <strain evidence="6">ATCC 35185 / DSM 20758 / VPI D19B-28</strain>
    </source>
</reference>
<dbReference type="InterPro" id="IPR025158">
    <property type="entry name" value="Mg_chelat-rel_C"/>
</dbReference>